<dbReference type="PROSITE" id="PS50846">
    <property type="entry name" value="HMA_2"/>
    <property type="match status" value="1"/>
</dbReference>
<dbReference type="RefSeq" id="WP_149230276.1">
    <property type="nucleotide sequence ID" value="NZ_JALJXJ010000002.1"/>
</dbReference>
<dbReference type="SUPFAM" id="SSF55008">
    <property type="entry name" value="HMA, heavy metal-associated domain"/>
    <property type="match status" value="1"/>
</dbReference>
<dbReference type="AlphaFoldDB" id="A0A5A9GYU6"/>
<dbReference type="PROSITE" id="PS01047">
    <property type="entry name" value="HMA_1"/>
    <property type="match status" value="1"/>
</dbReference>
<accession>A0A5A9GYU6</accession>
<evidence type="ECO:0000259" key="2">
    <source>
        <dbReference type="PROSITE" id="PS50846"/>
    </source>
</evidence>
<comment type="caution">
    <text evidence="3">The sequence shown here is derived from an EMBL/GenBank/DDBJ whole genome shotgun (WGS) entry which is preliminary data.</text>
</comment>
<dbReference type="Pfam" id="PF00403">
    <property type="entry name" value="HMA"/>
    <property type="match status" value="1"/>
</dbReference>
<keyword evidence="4" id="KW-1185">Reference proteome</keyword>
<organism evidence="3 4">
    <name type="scientific">Azospirillum lipoferum</name>
    <dbReference type="NCBI Taxonomy" id="193"/>
    <lineage>
        <taxon>Bacteria</taxon>
        <taxon>Pseudomonadati</taxon>
        <taxon>Pseudomonadota</taxon>
        <taxon>Alphaproteobacteria</taxon>
        <taxon>Rhodospirillales</taxon>
        <taxon>Azospirillaceae</taxon>
        <taxon>Azospirillum</taxon>
    </lineage>
</organism>
<dbReference type="InterPro" id="IPR006121">
    <property type="entry name" value="HMA_dom"/>
</dbReference>
<feature type="domain" description="HMA" evidence="2">
    <location>
        <begin position="6"/>
        <end position="69"/>
    </location>
</feature>
<dbReference type="InterPro" id="IPR036163">
    <property type="entry name" value="HMA_dom_sf"/>
</dbReference>
<dbReference type="CDD" id="cd00371">
    <property type="entry name" value="HMA"/>
    <property type="match status" value="1"/>
</dbReference>
<dbReference type="Gene3D" id="3.30.70.100">
    <property type="match status" value="1"/>
</dbReference>
<name>A0A5A9GYU6_AZOLI</name>
<evidence type="ECO:0000313" key="3">
    <source>
        <dbReference type="EMBL" id="KAA0598724.1"/>
    </source>
</evidence>
<dbReference type="InterPro" id="IPR017969">
    <property type="entry name" value="Heavy-metal-associated_CS"/>
</dbReference>
<gene>
    <name evidence="3" type="ORF">FZ942_06560</name>
</gene>
<reference evidence="3 4" key="1">
    <citation type="submission" date="2019-08" db="EMBL/GenBank/DDBJ databases">
        <authorList>
            <person name="Grouzdev D."/>
            <person name="Tikhonova E."/>
            <person name="Kravchenko I."/>
        </authorList>
    </citation>
    <scope>NUCLEOTIDE SEQUENCE [LARGE SCALE GENOMIC DNA]</scope>
    <source>
        <strain evidence="3 4">59b</strain>
    </source>
</reference>
<evidence type="ECO:0000256" key="1">
    <source>
        <dbReference type="ARBA" id="ARBA00022723"/>
    </source>
</evidence>
<dbReference type="GO" id="GO:0046872">
    <property type="term" value="F:metal ion binding"/>
    <property type="evidence" value="ECO:0007669"/>
    <property type="project" value="UniProtKB-KW"/>
</dbReference>
<keyword evidence="1" id="KW-0479">Metal-binding</keyword>
<sequence>MPDVYKTDAYKVDGMTCGGCARSVSNAITKAAPDAAVTVDLATGTVLVAGGIPAELVRQAVEAAGFDFGGAAA</sequence>
<dbReference type="Proteomes" id="UP000324927">
    <property type="component" value="Unassembled WGS sequence"/>
</dbReference>
<dbReference type="OrthoDB" id="9801832at2"/>
<dbReference type="EMBL" id="VTTN01000001">
    <property type="protein sequence ID" value="KAA0598724.1"/>
    <property type="molecule type" value="Genomic_DNA"/>
</dbReference>
<protein>
    <submittedName>
        <fullName evidence="3">Heavy-metal-associated domain-containing protein</fullName>
    </submittedName>
</protein>
<proteinExistence type="predicted"/>
<evidence type="ECO:0000313" key="4">
    <source>
        <dbReference type="Proteomes" id="UP000324927"/>
    </source>
</evidence>